<dbReference type="Pfam" id="PF00126">
    <property type="entry name" value="HTH_1"/>
    <property type="match status" value="1"/>
</dbReference>
<dbReference type="RefSeq" id="WP_093175859.1">
    <property type="nucleotide sequence ID" value="NZ_FNCN01000053.1"/>
</dbReference>
<dbReference type="FunFam" id="1.10.10.10:FF:000001">
    <property type="entry name" value="LysR family transcriptional regulator"/>
    <property type="match status" value="1"/>
</dbReference>
<evidence type="ECO:0000259" key="5">
    <source>
        <dbReference type="PROSITE" id="PS50931"/>
    </source>
</evidence>
<dbReference type="PROSITE" id="PS50931">
    <property type="entry name" value="HTH_LYSR"/>
    <property type="match status" value="1"/>
</dbReference>
<keyword evidence="4" id="KW-0804">Transcription</keyword>
<evidence type="ECO:0000256" key="3">
    <source>
        <dbReference type="ARBA" id="ARBA00023125"/>
    </source>
</evidence>
<dbReference type="PANTHER" id="PTHR30346">
    <property type="entry name" value="TRANSCRIPTIONAL DUAL REGULATOR HCAR-RELATED"/>
    <property type="match status" value="1"/>
</dbReference>
<dbReference type="SUPFAM" id="SSF46785">
    <property type="entry name" value="Winged helix' DNA-binding domain"/>
    <property type="match status" value="1"/>
</dbReference>
<dbReference type="InterPro" id="IPR000847">
    <property type="entry name" value="LysR_HTH_N"/>
</dbReference>
<dbReference type="AlphaFoldDB" id="A0A1G8KP16"/>
<dbReference type="GO" id="GO:0032993">
    <property type="term" value="C:protein-DNA complex"/>
    <property type="evidence" value="ECO:0007669"/>
    <property type="project" value="TreeGrafter"/>
</dbReference>
<protein>
    <submittedName>
        <fullName evidence="6">DNA-binding transcriptional regulator, LysR family</fullName>
    </submittedName>
</protein>
<proteinExistence type="inferred from homology"/>
<dbReference type="Gene3D" id="3.40.190.10">
    <property type="entry name" value="Periplasmic binding protein-like II"/>
    <property type="match status" value="2"/>
</dbReference>
<accession>A0A1G8KP16</accession>
<keyword evidence="7" id="KW-1185">Reference proteome</keyword>
<evidence type="ECO:0000313" key="7">
    <source>
        <dbReference type="Proteomes" id="UP000198923"/>
    </source>
</evidence>
<evidence type="ECO:0000256" key="4">
    <source>
        <dbReference type="ARBA" id="ARBA00023163"/>
    </source>
</evidence>
<dbReference type="InterPro" id="IPR036390">
    <property type="entry name" value="WH_DNA-bd_sf"/>
</dbReference>
<dbReference type="STRING" id="504805.SAMN05421505_1537"/>
<dbReference type="EMBL" id="FNCN01000053">
    <property type="protein sequence ID" value="SDI45126.1"/>
    <property type="molecule type" value="Genomic_DNA"/>
</dbReference>
<dbReference type="PANTHER" id="PTHR30346:SF0">
    <property type="entry name" value="HCA OPERON TRANSCRIPTIONAL ACTIVATOR HCAR"/>
    <property type="match status" value="1"/>
</dbReference>
<evidence type="ECO:0000256" key="1">
    <source>
        <dbReference type="ARBA" id="ARBA00009437"/>
    </source>
</evidence>
<comment type="similarity">
    <text evidence="1">Belongs to the LysR transcriptional regulatory family.</text>
</comment>
<dbReference type="InterPro" id="IPR036388">
    <property type="entry name" value="WH-like_DNA-bd_sf"/>
</dbReference>
<gene>
    <name evidence="6" type="ORF">SAMN05421505_1537</name>
</gene>
<evidence type="ECO:0000313" key="6">
    <source>
        <dbReference type="EMBL" id="SDI45126.1"/>
    </source>
</evidence>
<keyword evidence="3 6" id="KW-0238">DNA-binding</keyword>
<dbReference type="InterPro" id="IPR005119">
    <property type="entry name" value="LysR_subst-bd"/>
</dbReference>
<keyword evidence="2" id="KW-0805">Transcription regulation</keyword>
<dbReference type="Gene3D" id="1.10.10.10">
    <property type="entry name" value="Winged helix-like DNA-binding domain superfamily/Winged helix DNA-binding domain"/>
    <property type="match status" value="1"/>
</dbReference>
<sequence>MELRHLRYFVVLAEEENFHRAAERLHVSQSPLSRQMRDLQAELGITLIEPSGRGVRLTTAGRFFAEKARRILAGVDTAVHETSLVAQGKIGTVAIGFETGRAYFDTLGTIVATFRRRRPLIALRLTPMSSAEQWEALHAGEILFGYGNYPPNDRSLHYVEVARDRLGVVLPPDHRLATRSWLKTADLRSEPVLLQPRSLYPRLYDDIIAAMRRHDIVLDVVAEVFDLEALLTLVTSGDAITFGPEKQIPLLLLGNAVWRPVVDLDVQVAEIGMWRPEDADTPLLRPLIDIVNETRVSINGGTDTTVSGG</sequence>
<evidence type="ECO:0000256" key="2">
    <source>
        <dbReference type="ARBA" id="ARBA00023015"/>
    </source>
</evidence>
<dbReference type="PRINTS" id="PR00039">
    <property type="entry name" value="HTHLYSR"/>
</dbReference>
<feature type="domain" description="HTH lysR-type" evidence="5">
    <location>
        <begin position="1"/>
        <end position="58"/>
    </location>
</feature>
<reference evidence="6 7" key="1">
    <citation type="submission" date="2016-10" db="EMBL/GenBank/DDBJ databases">
        <authorList>
            <person name="de Groot N.N."/>
        </authorList>
    </citation>
    <scope>NUCLEOTIDE SEQUENCE [LARGE SCALE GENOMIC DNA]</scope>
    <source>
        <strain evidence="6 7">CPCC 201354</strain>
    </source>
</reference>
<dbReference type="GO" id="GO:0003700">
    <property type="term" value="F:DNA-binding transcription factor activity"/>
    <property type="evidence" value="ECO:0007669"/>
    <property type="project" value="InterPro"/>
</dbReference>
<dbReference type="GO" id="GO:0003677">
    <property type="term" value="F:DNA binding"/>
    <property type="evidence" value="ECO:0007669"/>
    <property type="project" value="UniProtKB-KW"/>
</dbReference>
<organism evidence="6 7">
    <name type="scientific">Sinosporangium album</name>
    <dbReference type="NCBI Taxonomy" id="504805"/>
    <lineage>
        <taxon>Bacteria</taxon>
        <taxon>Bacillati</taxon>
        <taxon>Actinomycetota</taxon>
        <taxon>Actinomycetes</taxon>
        <taxon>Streptosporangiales</taxon>
        <taxon>Streptosporangiaceae</taxon>
        <taxon>Sinosporangium</taxon>
    </lineage>
</organism>
<dbReference type="OrthoDB" id="3176554at2"/>
<dbReference type="Pfam" id="PF03466">
    <property type="entry name" value="LysR_substrate"/>
    <property type="match status" value="1"/>
</dbReference>
<dbReference type="SUPFAM" id="SSF53850">
    <property type="entry name" value="Periplasmic binding protein-like II"/>
    <property type="match status" value="1"/>
</dbReference>
<name>A0A1G8KP16_9ACTN</name>
<dbReference type="CDD" id="cd08414">
    <property type="entry name" value="PBP2_LTTR_aromatics_like"/>
    <property type="match status" value="1"/>
</dbReference>
<dbReference type="Proteomes" id="UP000198923">
    <property type="component" value="Unassembled WGS sequence"/>
</dbReference>